<reference evidence="1" key="1">
    <citation type="journal article" date="2021" name="bioRxiv">
        <title>Whole Genome Assembly and Annotation of Northern Wild Rice, Zizania palustris L., Supports a Whole Genome Duplication in the Zizania Genus.</title>
        <authorList>
            <person name="Haas M."/>
            <person name="Kono T."/>
            <person name="Macchietto M."/>
            <person name="Millas R."/>
            <person name="McGilp L."/>
            <person name="Shao M."/>
            <person name="Duquette J."/>
            <person name="Hirsch C.N."/>
            <person name="Kimball J."/>
        </authorList>
    </citation>
    <scope>NUCLEOTIDE SEQUENCE</scope>
    <source>
        <tissue evidence="1">Fresh leaf tissue</tissue>
    </source>
</reference>
<sequence>MLAGRPKKEVAAAGAPAMRAELERDLAGMGFETPAADLGLVLPLVESSRSYIGISSDKAASSPMGWLSTPAGCRDLAVASAAAKLPRSPPR</sequence>
<evidence type="ECO:0000313" key="1">
    <source>
        <dbReference type="EMBL" id="KAG8044332.1"/>
    </source>
</evidence>
<reference evidence="1" key="2">
    <citation type="submission" date="2021-02" db="EMBL/GenBank/DDBJ databases">
        <authorList>
            <person name="Kimball J.A."/>
            <person name="Haas M.W."/>
            <person name="Macchietto M."/>
            <person name="Kono T."/>
            <person name="Duquette J."/>
            <person name="Shao M."/>
        </authorList>
    </citation>
    <scope>NUCLEOTIDE SEQUENCE</scope>
    <source>
        <tissue evidence="1">Fresh leaf tissue</tissue>
    </source>
</reference>
<protein>
    <submittedName>
        <fullName evidence="1">Uncharacterized protein</fullName>
    </submittedName>
</protein>
<dbReference type="AlphaFoldDB" id="A0A8J5RD56"/>
<name>A0A8J5RD56_ZIZPA</name>
<dbReference type="Proteomes" id="UP000729402">
    <property type="component" value="Unassembled WGS sequence"/>
</dbReference>
<keyword evidence="2" id="KW-1185">Reference proteome</keyword>
<dbReference type="OrthoDB" id="10602243at2759"/>
<organism evidence="1 2">
    <name type="scientific">Zizania palustris</name>
    <name type="common">Northern wild rice</name>
    <dbReference type="NCBI Taxonomy" id="103762"/>
    <lineage>
        <taxon>Eukaryota</taxon>
        <taxon>Viridiplantae</taxon>
        <taxon>Streptophyta</taxon>
        <taxon>Embryophyta</taxon>
        <taxon>Tracheophyta</taxon>
        <taxon>Spermatophyta</taxon>
        <taxon>Magnoliopsida</taxon>
        <taxon>Liliopsida</taxon>
        <taxon>Poales</taxon>
        <taxon>Poaceae</taxon>
        <taxon>BOP clade</taxon>
        <taxon>Oryzoideae</taxon>
        <taxon>Oryzeae</taxon>
        <taxon>Zizaniinae</taxon>
        <taxon>Zizania</taxon>
    </lineage>
</organism>
<accession>A0A8J5RD56</accession>
<comment type="caution">
    <text evidence="1">The sequence shown here is derived from an EMBL/GenBank/DDBJ whole genome shotgun (WGS) entry which is preliminary data.</text>
</comment>
<proteinExistence type="predicted"/>
<dbReference type="EMBL" id="JAAALK010000811">
    <property type="protein sequence ID" value="KAG8044332.1"/>
    <property type="molecule type" value="Genomic_DNA"/>
</dbReference>
<gene>
    <name evidence="1" type="ORF">GUJ93_ZPchr0483g7170</name>
</gene>
<evidence type="ECO:0000313" key="2">
    <source>
        <dbReference type="Proteomes" id="UP000729402"/>
    </source>
</evidence>